<keyword evidence="6 9" id="KW-0456">Lyase</keyword>
<feature type="binding site" evidence="9 11">
    <location>
        <position position="38"/>
    </location>
    <ligand>
        <name>substrate</name>
    </ligand>
</feature>
<dbReference type="GO" id="GO:0044205">
    <property type="term" value="P:'de novo' UMP biosynthetic process"/>
    <property type="evidence" value="ECO:0007669"/>
    <property type="project" value="UniProtKB-UniRule"/>
</dbReference>
<comment type="pathway">
    <text evidence="2 9 12">Pyrimidine metabolism; UMP biosynthesis via de novo pathway; UMP from orotate: step 2/2.</text>
</comment>
<keyword evidence="15" id="KW-1185">Reference proteome</keyword>
<feature type="binding site" evidence="9">
    <location>
        <begin position="87"/>
        <end position="96"/>
    </location>
    <ligand>
        <name>substrate</name>
    </ligand>
</feature>
<reference evidence="14 15" key="1">
    <citation type="submission" date="2018-01" db="EMBL/GenBank/DDBJ databases">
        <title>The complete genome sequence of Chromatium okenii LaCa, a purple sulfur bacterium with a turbulent life.</title>
        <authorList>
            <person name="Luedin S.M."/>
            <person name="Liechti N."/>
            <person name="Storelli N."/>
            <person name="Danza F."/>
            <person name="Wittwer M."/>
            <person name="Pothier J.F."/>
            <person name="Tonolla M.A."/>
        </authorList>
    </citation>
    <scope>NUCLEOTIDE SEQUENCE [LARGE SCALE GENOMIC DNA]</scope>
    <source>
        <strain evidence="14 15">LaCa</strain>
    </source>
</reference>
<dbReference type="AlphaFoldDB" id="A0A2S7XNC2"/>
<dbReference type="EMBL" id="PPGH01000037">
    <property type="protein sequence ID" value="PQJ95225.1"/>
    <property type="molecule type" value="Genomic_DNA"/>
</dbReference>
<evidence type="ECO:0000256" key="12">
    <source>
        <dbReference type="RuleBase" id="RU000512"/>
    </source>
</evidence>
<dbReference type="InterPro" id="IPR001754">
    <property type="entry name" value="OMPdeCOase_dom"/>
</dbReference>
<keyword evidence="5 9" id="KW-0665">Pyrimidine biosynthesis</keyword>
<dbReference type="Proteomes" id="UP000239936">
    <property type="component" value="Unassembled WGS sequence"/>
</dbReference>
<dbReference type="NCBIfam" id="TIGR01740">
    <property type="entry name" value="pyrF"/>
    <property type="match status" value="1"/>
</dbReference>
<evidence type="ECO:0000313" key="15">
    <source>
        <dbReference type="Proteomes" id="UP000239936"/>
    </source>
</evidence>
<evidence type="ECO:0000256" key="4">
    <source>
        <dbReference type="ARBA" id="ARBA00022793"/>
    </source>
</evidence>
<dbReference type="PANTHER" id="PTHR32119">
    <property type="entry name" value="OROTIDINE 5'-PHOSPHATE DECARBOXYLASE"/>
    <property type="match status" value="1"/>
</dbReference>
<dbReference type="OrthoDB" id="9806203at2"/>
<feature type="binding site" evidence="9 11">
    <location>
        <position position="60"/>
    </location>
    <ligand>
        <name>substrate</name>
    </ligand>
</feature>
<feature type="domain" description="Orotidine 5'-phosphate decarboxylase" evidence="13">
    <location>
        <begin position="32"/>
        <end position="253"/>
    </location>
</feature>
<dbReference type="InterPro" id="IPR047596">
    <property type="entry name" value="OMPdecase_bac"/>
</dbReference>
<comment type="subunit">
    <text evidence="3 9">Homodimer.</text>
</comment>
<evidence type="ECO:0000256" key="1">
    <source>
        <dbReference type="ARBA" id="ARBA00002356"/>
    </source>
</evidence>
<evidence type="ECO:0000256" key="8">
    <source>
        <dbReference type="ARBA" id="ARBA00061012"/>
    </source>
</evidence>
<evidence type="ECO:0000259" key="13">
    <source>
        <dbReference type="SMART" id="SM00934"/>
    </source>
</evidence>
<feature type="active site" description="For OMPdecase activity" evidence="10">
    <location>
        <position position="92"/>
    </location>
</feature>
<evidence type="ECO:0000256" key="11">
    <source>
        <dbReference type="PIRSR" id="PIRSR614732-2"/>
    </source>
</evidence>
<dbReference type="CDD" id="cd04725">
    <property type="entry name" value="OMP_decarboxylase_like"/>
    <property type="match status" value="1"/>
</dbReference>
<dbReference type="HAMAP" id="MF_01200_B">
    <property type="entry name" value="OMPdecase_type1_B"/>
    <property type="match status" value="1"/>
</dbReference>
<comment type="caution">
    <text evidence="14">The sequence shown here is derived from an EMBL/GenBank/DDBJ whole genome shotgun (WGS) entry which is preliminary data.</text>
</comment>
<feature type="binding site" evidence="9 11">
    <location>
        <position position="208"/>
    </location>
    <ligand>
        <name>substrate</name>
    </ligand>
</feature>
<comment type="catalytic activity">
    <reaction evidence="7 9 12">
        <text>orotidine 5'-phosphate + H(+) = UMP + CO2</text>
        <dbReference type="Rhea" id="RHEA:11596"/>
        <dbReference type="ChEBI" id="CHEBI:15378"/>
        <dbReference type="ChEBI" id="CHEBI:16526"/>
        <dbReference type="ChEBI" id="CHEBI:57538"/>
        <dbReference type="ChEBI" id="CHEBI:57865"/>
        <dbReference type="EC" id="4.1.1.23"/>
    </reaction>
</comment>
<dbReference type="SUPFAM" id="SSF51366">
    <property type="entry name" value="Ribulose-phoshate binding barrel"/>
    <property type="match status" value="1"/>
</dbReference>
<dbReference type="InterPro" id="IPR011060">
    <property type="entry name" value="RibuloseP-bd_barrel"/>
</dbReference>
<evidence type="ECO:0000256" key="7">
    <source>
        <dbReference type="ARBA" id="ARBA00049157"/>
    </source>
</evidence>
<feature type="binding site" evidence="9 11">
    <location>
        <position position="217"/>
    </location>
    <ligand>
        <name>substrate</name>
    </ligand>
</feature>
<keyword evidence="4 9" id="KW-0210">Decarboxylase</keyword>
<dbReference type="Pfam" id="PF00215">
    <property type="entry name" value="OMPdecase"/>
    <property type="match status" value="1"/>
</dbReference>
<feature type="active site" description="For OMPdecase activity" evidence="10">
    <location>
        <position position="87"/>
    </location>
</feature>
<dbReference type="GO" id="GO:0006207">
    <property type="term" value="P:'de novo' pyrimidine nucleobase biosynthetic process"/>
    <property type="evidence" value="ECO:0007669"/>
    <property type="project" value="InterPro"/>
</dbReference>
<dbReference type="GO" id="GO:0004590">
    <property type="term" value="F:orotidine-5'-phosphate decarboxylase activity"/>
    <property type="evidence" value="ECO:0007669"/>
    <property type="project" value="UniProtKB-UniRule"/>
</dbReference>
<feature type="active site" description="For OMPdecase activity" evidence="10">
    <location>
        <position position="89"/>
    </location>
</feature>
<dbReference type="PANTHER" id="PTHR32119:SF2">
    <property type="entry name" value="OROTIDINE 5'-PHOSPHATE DECARBOXYLASE"/>
    <property type="match status" value="1"/>
</dbReference>
<evidence type="ECO:0000256" key="5">
    <source>
        <dbReference type="ARBA" id="ARBA00022975"/>
    </source>
</evidence>
<feature type="binding site" evidence="9 11">
    <location>
        <position position="147"/>
    </location>
    <ligand>
        <name>substrate</name>
    </ligand>
</feature>
<comment type="similarity">
    <text evidence="8 9">Belongs to the OMP decarboxylase family. Type 1 subfamily.</text>
</comment>
<dbReference type="InterPro" id="IPR014732">
    <property type="entry name" value="OMPdecase"/>
</dbReference>
<feature type="active site" description="Proton donor" evidence="9">
    <location>
        <position position="89"/>
    </location>
</feature>
<evidence type="ECO:0000256" key="10">
    <source>
        <dbReference type="PIRSR" id="PIRSR614732-1"/>
    </source>
</evidence>
<dbReference type="UniPathway" id="UPA00070">
    <property type="reaction ID" value="UER00120"/>
</dbReference>
<name>A0A2S7XNC2_9GAMM</name>
<dbReference type="Gene3D" id="3.20.20.70">
    <property type="entry name" value="Aldolase class I"/>
    <property type="match status" value="1"/>
</dbReference>
<feature type="binding site" evidence="9 11">
    <location>
        <position position="237"/>
    </location>
    <ligand>
        <name>substrate</name>
    </ligand>
</feature>
<dbReference type="InterPro" id="IPR013785">
    <property type="entry name" value="Aldolase_TIM"/>
</dbReference>
<dbReference type="InterPro" id="IPR018089">
    <property type="entry name" value="OMPdecase_AS"/>
</dbReference>
<evidence type="ECO:0000256" key="9">
    <source>
        <dbReference type="HAMAP-Rule" id="MF_01200"/>
    </source>
</evidence>
<protein>
    <recommendedName>
        <fullName evidence="9">Orotidine 5'-phosphate decarboxylase</fullName>
        <ecNumber evidence="9">4.1.1.23</ecNumber>
    </recommendedName>
    <alternativeName>
        <fullName evidence="9">OMP decarboxylase</fullName>
        <shortName evidence="9">OMPDCase</shortName>
        <shortName evidence="9">OMPdecase</shortName>
    </alternativeName>
</protein>
<accession>A0A2S7XNC2</accession>
<dbReference type="FunFam" id="3.20.20.70:FF:000015">
    <property type="entry name" value="Orotidine 5'-phosphate decarboxylase"/>
    <property type="match status" value="1"/>
</dbReference>
<dbReference type="PROSITE" id="PS00156">
    <property type="entry name" value="OMPDECASE"/>
    <property type="match status" value="1"/>
</dbReference>
<evidence type="ECO:0000256" key="6">
    <source>
        <dbReference type="ARBA" id="ARBA00023239"/>
    </source>
</evidence>
<sequence length="264" mass="27552">MLGNRRAGATGSNCCRIFIFNGILAPVTFSSRIIVALDFAAKTPALALVDQLDPARCRLKVGKELFTRCGPDLIEELHRRGFAVFLDLKFHDIPNTVAAACDAAADLGVWMVNVHISGGTRMLAAAREQLDRRATPPPLLIGVTVLTSLTADDLAALGCPGAPAERVLALAQLGHAAGLDGIVCSPLEAAAVRAALGREFLLVTPGVRPAGAAIGDQQRIMTPAQAVAAGADYLVIGRPITQAAEPLAALAAIEHELADFDNKI</sequence>
<dbReference type="EC" id="4.1.1.23" evidence="9"/>
<evidence type="ECO:0000313" key="14">
    <source>
        <dbReference type="EMBL" id="PQJ95225.1"/>
    </source>
</evidence>
<dbReference type="GO" id="GO:0005829">
    <property type="term" value="C:cytosol"/>
    <property type="evidence" value="ECO:0007669"/>
    <property type="project" value="TreeGrafter"/>
</dbReference>
<organism evidence="14 15">
    <name type="scientific">Chromatium okenii</name>
    <dbReference type="NCBI Taxonomy" id="61644"/>
    <lineage>
        <taxon>Bacteria</taxon>
        <taxon>Pseudomonadati</taxon>
        <taxon>Pseudomonadota</taxon>
        <taxon>Gammaproteobacteria</taxon>
        <taxon>Chromatiales</taxon>
        <taxon>Chromatiaceae</taxon>
        <taxon>Chromatium</taxon>
    </lineage>
</organism>
<evidence type="ECO:0000256" key="2">
    <source>
        <dbReference type="ARBA" id="ARBA00004861"/>
    </source>
</evidence>
<proteinExistence type="inferred from homology"/>
<dbReference type="SMART" id="SM00934">
    <property type="entry name" value="OMPdecase"/>
    <property type="match status" value="1"/>
</dbReference>
<dbReference type="NCBIfam" id="NF001273">
    <property type="entry name" value="PRK00230.1"/>
    <property type="match status" value="1"/>
</dbReference>
<feature type="binding site" evidence="9 11">
    <location>
        <position position="238"/>
    </location>
    <ligand>
        <name>substrate</name>
    </ligand>
</feature>
<gene>
    <name evidence="9" type="primary">pyrF</name>
    <name evidence="14" type="ORF">CXB77_13205</name>
</gene>
<comment type="function">
    <text evidence="1 9">Catalyzes the decarboxylation of orotidine 5'-monophosphate (OMP) to uridine 5'-monophosphate (UMP).</text>
</comment>
<evidence type="ECO:0000256" key="3">
    <source>
        <dbReference type="ARBA" id="ARBA00011738"/>
    </source>
</evidence>